<sequence length="1091" mass="118092">MRQDPGRLGPARMVLAARPVPRQATVVKTHTAALRHPMPLPRAMKRRDKEDKVAFEYLFHHCTPPRKHIESHRQVSTAGQKVLCRVYECIFSHTGLPTTAIHLVHDAGCNIFTLSEQLEGLCWMLLCTHQFFSSPEKTANGDIRLLFCLGGIQVFKAAATTSGLTLARIKYIDKDRFSVTLSDKSTGAMIATVSEAQLRPWKHPVTGGDLYRLEWTESRIAPGTSRLSSVSHAVHEALAEALGAVHEWRAARSSGSDDARRLVFVTEKATWIGNTDSESDVDLAAAAVWGFVRSAQAEFGGDRVVLVDLDGSTESEDALLDALASGEEVVSLRGGKMMIPKLQKQPRVTETPQPMPLDINGTVLITGGTGGLGAILSRDLVHNQGAKNLLLVSRSGMEASGVVRELYDELKSAGATVCVEACDVGDRSQLAALFQRHDQTGLPPITAVIHCAGVVDDAVLGSQAPERMARVMRPKVDAAWNLHTLVPDSVRSFILFSSYVSVVGNEGQAAYTGANAFLDALARFWVSRRLPALSLAWGPWKNDGGMAAQNKLLQVEVPPRIRNAEAFTDQQGLALLYKALEMQTTRPQEAVLVPLLLRGPFPLVQLPIDKGRGSRSKKSTGKSALWLGKLAAVPFEEHHDTLLALVRNEIAAVLGYQGQELPDKPFVDLGFDSFTSVMLTNRLRVLTGFSSLPVTLALDHDTPQALVQHLLSRIQAESEREVDYFDDADDASATSNGTDPAASDRDSSSTSSTSSSSEKKSNVSPSAVSTAALQGHDDLDPEVFRGLATIHRRLALMEQYTAAATLLASAALAMPTFPKSGTSLSSYAAEPQRLATAAGPSSSSSSPPVIFIAPFFPRIEIEGIGLSVYSNLASSMAGRRDIFELPHPSVQAVPQDLDTPAELHLSTIRNHFSDDNTKEIILAGYSAGGAVAYAVASKLCKQQQPKLAGFVLLDTYLTMTGQNDPDWLNALPAEALISRLQGSGNTQNLVNDLDQALAKVGGYFGTLRDWDADLHPLPDSLPTLFIRARDPSDKMPLDPPDTWRPQWKCAGCRTVDVPGSHLALLDKRFAPAIAAEILRWAMEEVETSRKE</sequence>
<dbReference type="Pfam" id="PF00975">
    <property type="entry name" value="Thioesterase"/>
    <property type="match status" value="1"/>
</dbReference>
<dbReference type="InterPro" id="IPR009081">
    <property type="entry name" value="PP-bd_ACP"/>
</dbReference>
<comment type="caution">
    <text evidence="7">The sequence shown here is derived from an EMBL/GenBank/DDBJ whole genome shotgun (WGS) entry which is preliminary data.</text>
</comment>
<evidence type="ECO:0000256" key="5">
    <source>
        <dbReference type="SAM" id="MobiDB-lite"/>
    </source>
</evidence>
<dbReference type="InterPro" id="IPR001031">
    <property type="entry name" value="Thioesterase"/>
</dbReference>
<dbReference type="CDD" id="cd08956">
    <property type="entry name" value="KR_3_FAS_SDR_x"/>
    <property type="match status" value="1"/>
</dbReference>
<feature type="region of interest" description="Disordered" evidence="5">
    <location>
        <begin position="728"/>
        <end position="774"/>
    </location>
</feature>
<dbReference type="InterPro" id="IPR020802">
    <property type="entry name" value="TesA-like"/>
</dbReference>
<dbReference type="InterPro" id="IPR036736">
    <property type="entry name" value="ACP-like_sf"/>
</dbReference>
<keyword evidence="4" id="KW-0560">Oxidoreductase</keyword>
<evidence type="ECO:0000313" key="8">
    <source>
        <dbReference type="Proteomes" id="UP001301769"/>
    </source>
</evidence>
<feature type="compositionally biased region" description="Low complexity" evidence="5">
    <location>
        <begin position="748"/>
        <end position="766"/>
    </location>
</feature>
<dbReference type="PANTHER" id="PTHR43775:SF51">
    <property type="entry name" value="INACTIVE PHENOLPHTHIOCEROL SYNTHESIS POLYKETIDE SYNTHASE TYPE I PKS1-RELATED"/>
    <property type="match status" value="1"/>
</dbReference>
<dbReference type="InterPro" id="IPR020806">
    <property type="entry name" value="PKS_PP-bd"/>
</dbReference>
<dbReference type="Gene3D" id="3.40.50.720">
    <property type="entry name" value="NAD(P)-binding Rossmann-like Domain"/>
    <property type="match status" value="1"/>
</dbReference>
<evidence type="ECO:0000256" key="4">
    <source>
        <dbReference type="ARBA" id="ARBA00023002"/>
    </source>
</evidence>
<dbReference type="SMART" id="SM00824">
    <property type="entry name" value="PKS_TE"/>
    <property type="match status" value="1"/>
</dbReference>
<keyword evidence="2" id="KW-0597">Phosphoprotein</keyword>
<dbReference type="GO" id="GO:0031177">
    <property type="term" value="F:phosphopantetheine binding"/>
    <property type="evidence" value="ECO:0007669"/>
    <property type="project" value="InterPro"/>
</dbReference>
<dbReference type="Pfam" id="PF08659">
    <property type="entry name" value="KR"/>
    <property type="match status" value="1"/>
</dbReference>
<dbReference type="Proteomes" id="UP001301769">
    <property type="component" value="Unassembled WGS sequence"/>
</dbReference>
<dbReference type="EMBL" id="MU858087">
    <property type="protein sequence ID" value="KAK4214840.1"/>
    <property type="molecule type" value="Genomic_DNA"/>
</dbReference>
<organism evidence="7 8">
    <name type="scientific">Rhypophila decipiens</name>
    <dbReference type="NCBI Taxonomy" id="261697"/>
    <lineage>
        <taxon>Eukaryota</taxon>
        <taxon>Fungi</taxon>
        <taxon>Dikarya</taxon>
        <taxon>Ascomycota</taxon>
        <taxon>Pezizomycotina</taxon>
        <taxon>Sordariomycetes</taxon>
        <taxon>Sordariomycetidae</taxon>
        <taxon>Sordariales</taxon>
        <taxon>Naviculisporaceae</taxon>
        <taxon>Rhypophila</taxon>
    </lineage>
</organism>
<evidence type="ECO:0000256" key="2">
    <source>
        <dbReference type="ARBA" id="ARBA00022553"/>
    </source>
</evidence>
<feature type="domain" description="Carrier" evidence="6">
    <location>
        <begin position="637"/>
        <end position="714"/>
    </location>
</feature>
<dbReference type="InterPro" id="IPR050091">
    <property type="entry name" value="PKS_NRPS_Biosynth_Enz"/>
</dbReference>
<keyword evidence="3" id="KW-0808">Transferase</keyword>
<dbReference type="Gene3D" id="3.40.50.1820">
    <property type="entry name" value="alpha/beta hydrolase"/>
    <property type="match status" value="1"/>
</dbReference>
<reference evidence="7" key="1">
    <citation type="journal article" date="2023" name="Mol. Phylogenet. Evol.">
        <title>Genome-scale phylogeny and comparative genomics of the fungal order Sordariales.</title>
        <authorList>
            <person name="Hensen N."/>
            <person name="Bonometti L."/>
            <person name="Westerberg I."/>
            <person name="Brannstrom I.O."/>
            <person name="Guillou S."/>
            <person name="Cros-Aarteil S."/>
            <person name="Calhoun S."/>
            <person name="Haridas S."/>
            <person name="Kuo A."/>
            <person name="Mondo S."/>
            <person name="Pangilinan J."/>
            <person name="Riley R."/>
            <person name="LaButti K."/>
            <person name="Andreopoulos B."/>
            <person name="Lipzen A."/>
            <person name="Chen C."/>
            <person name="Yan M."/>
            <person name="Daum C."/>
            <person name="Ng V."/>
            <person name="Clum A."/>
            <person name="Steindorff A."/>
            <person name="Ohm R.A."/>
            <person name="Martin F."/>
            <person name="Silar P."/>
            <person name="Natvig D.O."/>
            <person name="Lalanne C."/>
            <person name="Gautier V."/>
            <person name="Ament-Velasquez S.L."/>
            <person name="Kruys A."/>
            <person name="Hutchinson M.I."/>
            <person name="Powell A.J."/>
            <person name="Barry K."/>
            <person name="Miller A.N."/>
            <person name="Grigoriev I.V."/>
            <person name="Debuchy R."/>
            <person name="Gladieux P."/>
            <person name="Hiltunen Thoren M."/>
            <person name="Johannesson H."/>
        </authorList>
    </citation>
    <scope>NUCLEOTIDE SEQUENCE</scope>
    <source>
        <strain evidence="7">PSN293</strain>
    </source>
</reference>
<evidence type="ECO:0000259" key="6">
    <source>
        <dbReference type="PROSITE" id="PS50075"/>
    </source>
</evidence>
<dbReference type="Gene3D" id="1.10.1200.10">
    <property type="entry name" value="ACP-like"/>
    <property type="match status" value="1"/>
</dbReference>
<dbReference type="InterPro" id="IPR057326">
    <property type="entry name" value="KR_dom"/>
</dbReference>
<keyword evidence="1" id="KW-0596">Phosphopantetheine</keyword>
<dbReference type="GO" id="GO:0004312">
    <property type="term" value="F:fatty acid synthase activity"/>
    <property type="evidence" value="ECO:0007669"/>
    <property type="project" value="TreeGrafter"/>
</dbReference>
<proteinExistence type="predicted"/>
<dbReference type="Pfam" id="PF22953">
    <property type="entry name" value="SpnB_Rossmann"/>
    <property type="match status" value="1"/>
</dbReference>
<evidence type="ECO:0000256" key="1">
    <source>
        <dbReference type="ARBA" id="ARBA00022450"/>
    </source>
</evidence>
<name>A0AAN7BBF7_9PEZI</name>
<dbReference type="SUPFAM" id="SSF53474">
    <property type="entry name" value="alpha/beta-Hydrolases"/>
    <property type="match status" value="1"/>
</dbReference>
<dbReference type="SMART" id="SM00823">
    <property type="entry name" value="PKS_PP"/>
    <property type="match status" value="1"/>
</dbReference>
<dbReference type="PROSITE" id="PS50075">
    <property type="entry name" value="CARRIER"/>
    <property type="match status" value="1"/>
</dbReference>
<dbReference type="Pfam" id="PF00550">
    <property type="entry name" value="PP-binding"/>
    <property type="match status" value="1"/>
</dbReference>
<dbReference type="AlphaFoldDB" id="A0AAN7BBF7"/>
<dbReference type="InterPro" id="IPR036291">
    <property type="entry name" value="NAD(P)-bd_dom_sf"/>
</dbReference>
<dbReference type="InterPro" id="IPR013968">
    <property type="entry name" value="PKS_KR"/>
</dbReference>
<dbReference type="InterPro" id="IPR029058">
    <property type="entry name" value="AB_hydrolase_fold"/>
</dbReference>
<evidence type="ECO:0000256" key="3">
    <source>
        <dbReference type="ARBA" id="ARBA00022679"/>
    </source>
</evidence>
<dbReference type="GO" id="GO:0016491">
    <property type="term" value="F:oxidoreductase activity"/>
    <property type="evidence" value="ECO:0007669"/>
    <property type="project" value="UniProtKB-KW"/>
</dbReference>
<dbReference type="GO" id="GO:0006633">
    <property type="term" value="P:fatty acid biosynthetic process"/>
    <property type="evidence" value="ECO:0007669"/>
    <property type="project" value="TreeGrafter"/>
</dbReference>
<gene>
    <name evidence="7" type="ORF">QBC37DRAFT_399202</name>
</gene>
<evidence type="ECO:0000313" key="7">
    <source>
        <dbReference type="EMBL" id="KAK4214840.1"/>
    </source>
</evidence>
<dbReference type="SUPFAM" id="SSF51735">
    <property type="entry name" value="NAD(P)-binding Rossmann-fold domains"/>
    <property type="match status" value="2"/>
</dbReference>
<dbReference type="SMART" id="SM00822">
    <property type="entry name" value="PKS_KR"/>
    <property type="match status" value="1"/>
</dbReference>
<protein>
    <submittedName>
        <fullName evidence="7">KR domain-containing protein</fullName>
    </submittedName>
</protein>
<reference evidence="7" key="2">
    <citation type="submission" date="2023-05" db="EMBL/GenBank/DDBJ databases">
        <authorList>
            <consortium name="Lawrence Berkeley National Laboratory"/>
            <person name="Steindorff A."/>
            <person name="Hensen N."/>
            <person name="Bonometti L."/>
            <person name="Westerberg I."/>
            <person name="Brannstrom I.O."/>
            <person name="Guillou S."/>
            <person name="Cros-Aarteil S."/>
            <person name="Calhoun S."/>
            <person name="Haridas S."/>
            <person name="Kuo A."/>
            <person name="Mondo S."/>
            <person name="Pangilinan J."/>
            <person name="Riley R."/>
            <person name="Labutti K."/>
            <person name="Andreopoulos B."/>
            <person name="Lipzen A."/>
            <person name="Chen C."/>
            <person name="Yanf M."/>
            <person name="Daum C."/>
            <person name="Ng V."/>
            <person name="Clum A."/>
            <person name="Ohm R."/>
            <person name="Martin F."/>
            <person name="Silar P."/>
            <person name="Natvig D."/>
            <person name="Lalanne C."/>
            <person name="Gautier V."/>
            <person name="Ament-Velasquez S.L."/>
            <person name="Kruys A."/>
            <person name="Hutchinson M.I."/>
            <person name="Powell A.J."/>
            <person name="Barry K."/>
            <person name="Miller A.N."/>
            <person name="Grigoriev I.V."/>
            <person name="Debuchy R."/>
            <person name="Gladieux P."/>
            <person name="Thoren M.H."/>
            <person name="Johannesson H."/>
        </authorList>
    </citation>
    <scope>NUCLEOTIDE SEQUENCE</scope>
    <source>
        <strain evidence="7">PSN293</strain>
    </source>
</reference>
<keyword evidence="8" id="KW-1185">Reference proteome</keyword>
<dbReference type="PANTHER" id="PTHR43775">
    <property type="entry name" value="FATTY ACID SYNTHASE"/>
    <property type="match status" value="1"/>
</dbReference>
<dbReference type="InterPro" id="IPR055123">
    <property type="entry name" value="SpnB-like_Rossmann"/>
</dbReference>
<accession>A0AAN7BBF7</accession>